<feature type="domain" description="FAD/NAD(P)-binding" evidence="4">
    <location>
        <begin position="8"/>
        <end position="283"/>
    </location>
</feature>
<keyword evidence="6" id="KW-1185">Reference proteome</keyword>
<name>A0ABS0CFU7_9NOCA</name>
<dbReference type="InterPro" id="IPR023753">
    <property type="entry name" value="FAD/NAD-binding_dom"/>
</dbReference>
<evidence type="ECO:0000313" key="6">
    <source>
        <dbReference type="Proteomes" id="UP000807309"/>
    </source>
</evidence>
<dbReference type="InterPro" id="IPR050097">
    <property type="entry name" value="Ferredoxin-NADP_redctase_2"/>
</dbReference>
<keyword evidence="2" id="KW-0560">Oxidoreductase</keyword>
<proteinExistence type="predicted"/>
<protein>
    <submittedName>
        <fullName evidence="5">NAD(P)/FAD-dependent oxidoreductase</fullName>
    </submittedName>
</protein>
<evidence type="ECO:0000256" key="3">
    <source>
        <dbReference type="ARBA" id="ARBA00048132"/>
    </source>
</evidence>
<accession>A0ABS0CFU7</accession>
<evidence type="ECO:0000313" key="5">
    <source>
        <dbReference type="EMBL" id="MBF6229227.1"/>
    </source>
</evidence>
<dbReference type="Proteomes" id="UP000807309">
    <property type="component" value="Unassembled WGS sequence"/>
</dbReference>
<dbReference type="EMBL" id="JADLRE010000032">
    <property type="protein sequence ID" value="MBF6229227.1"/>
    <property type="molecule type" value="Genomic_DNA"/>
</dbReference>
<dbReference type="Pfam" id="PF07992">
    <property type="entry name" value="Pyr_redox_2"/>
    <property type="match status" value="1"/>
</dbReference>
<evidence type="ECO:0000256" key="2">
    <source>
        <dbReference type="ARBA" id="ARBA00023002"/>
    </source>
</evidence>
<evidence type="ECO:0000256" key="1">
    <source>
        <dbReference type="ARBA" id="ARBA00022630"/>
    </source>
</evidence>
<reference evidence="5 6" key="1">
    <citation type="submission" date="2020-10" db="EMBL/GenBank/DDBJ databases">
        <title>Identification of Nocardia species via Next-generation sequencing and recognition of intraspecies genetic diversity.</title>
        <authorList>
            <person name="Li P."/>
            <person name="Li P."/>
            <person name="Lu B."/>
        </authorList>
    </citation>
    <scope>NUCLEOTIDE SEQUENCE [LARGE SCALE GENOMIC DNA]</scope>
    <source>
        <strain evidence="5 6">N-11</strain>
    </source>
</reference>
<dbReference type="PRINTS" id="PR00469">
    <property type="entry name" value="PNDRDTASEII"/>
</dbReference>
<comment type="catalytic activity">
    <reaction evidence="3">
        <text>[thioredoxin]-dithiol + NADP(+) = [thioredoxin]-disulfide + NADPH + H(+)</text>
        <dbReference type="Rhea" id="RHEA:20345"/>
        <dbReference type="Rhea" id="RHEA-COMP:10698"/>
        <dbReference type="Rhea" id="RHEA-COMP:10700"/>
        <dbReference type="ChEBI" id="CHEBI:15378"/>
        <dbReference type="ChEBI" id="CHEBI:29950"/>
        <dbReference type="ChEBI" id="CHEBI:50058"/>
        <dbReference type="ChEBI" id="CHEBI:57783"/>
        <dbReference type="ChEBI" id="CHEBI:58349"/>
        <dbReference type="EC" id="1.8.1.9"/>
    </reaction>
</comment>
<dbReference type="PANTHER" id="PTHR48105">
    <property type="entry name" value="THIOREDOXIN REDUCTASE 1-RELATED-RELATED"/>
    <property type="match status" value="1"/>
</dbReference>
<evidence type="ECO:0000259" key="4">
    <source>
        <dbReference type="Pfam" id="PF07992"/>
    </source>
</evidence>
<dbReference type="PRINTS" id="PR00368">
    <property type="entry name" value="FADPNR"/>
</dbReference>
<dbReference type="SUPFAM" id="SSF51905">
    <property type="entry name" value="FAD/NAD(P)-binding domain"/>
    <property type="match status" value="1"/>
</dbReference>
<sequence>MAEEKQVDVVVIGGGAAGLSAALTLARARRRVVVVDAREPRNAPAAGVHGWLTRDGIPPAALVTIGAREVEQYGGRIRYARAVAARRTPDGFVVDTDRGEPLHARRLLAATGLTDELPQIDGLRERWGRDVVHCPYCHGWEIRDRPIGVLGSVHHALLFRQWSASVTLLRHTSPAPDAQEAEHLAARGIAVVEGVVSALEVADDRLAGARLESGRVVPIAALALAPLLGAQDALLLGLGAETARHPSGAGTHVVADAGGRTSVPGVWVAGNVTDVVAGVVQSAAGGVTAAASINADLVAEDTRVAVDRRRAERFSAELERVNAERVLGARRHGLDSLLSPPS</sequence>
<dbReference type="InterPro" id="IPR036188">
    <property type="entry name" value="FAD/NAD-bd_sf"/>
</dbReference>
<dbReference type="Gene3D" id="3.50.50.60">
    <property type="entry name" value="FAD/NAD(P)-binding domain"/>
    <property type="match status" value="2"/>
</dbReference>
<dbReference type="RefSeq" id="WP_195036072.1">
    <property type="nucleotide sequence ID" value="NZ_JADLRE010000032.1"/>
</dbReference>
<keyword evidence="1" id="KW-0285">Flavoprotein</keyword>
<comment type="caution">
    <text evidence="5">The sequence shown here is derived from an EMBL/GenBank/DDBJ whole genome shotgun (WGS) entry which is preliminary data.</text>
</comment>
<organism evidence="5 6">
    <name type="scientific">Nocardia abscessus</name>
    <dbReference type="NCBI Taxonomy" id="120957"/>
    <lineage>
        <taxon>Bacteria</taxon>
        <taxon>Bacillati</taxon>
        <taxon>Actinomycetota</taxon>
        <taxon>Actinomycetes</taxon>
        <taxon>Mycobacteriales</taxon>
        <taxon>Nocardiaceae</taxon>
        <taxon>Nocardia</taxon>
    </lineage>
</organism>
<gene>
    <name evidence="5" type="ORF">IU470_29570</name>
</gene>